<gene>
    <name evidence="1" type="ORF">AWRI4233_LOCUS2925</name>
</gene>
<dbReference type="EMBL" id="CAIJEO010000004">
    <property type="protein sequence ID" value="CAD0090891.1"/>
    <property type="molecule type" value="Genomic_DNA"/>
</dbReference>
<protein>
    <submittedName>
        <fullName evidence="1">Uncharacterized protein</fullName>
    </submittedName>
</protein>
<dbReference type="Proteomes" id="UP000714618">
    <property type="component" value="Unassembled WGS sequence"/>
</dbReference>
<organism evidence="1 2">
    <name type="scientific">Aureobasidium mustum</name>
    <dbReference type="NCBI Taxonomy" id="2773714"/>
    <lineage>
        <taxon>Eukaryota</taxon>
        <taxon>Fungi</taxon>
        <taxon>Dikarya</taxon>
        <taxon>Ascomycota</taxon>
        <taxon>Pezizomycotina</taxon>
        <taxon>Dothideomycetes</taxon>
        <taxon>Dothideomycetidae</taxon>
        <taxon>Dothideales</taxon>
        <taxon>Saccotheciaceae</taxon>
        <taxon>Aureobasidium</taxon>
    </lineage>
</organism>
<accession>A0A9N8PE52</accession>
<evidence type="ECO:0000313" key="1">
    <source>
        <dbReference type="EMBL" id="CAD0090891.1"/>
    </source>
</evidence>
<comment type="caution">
    <text evidence="1">The sequence shown here is derived from an EMBL/GenBank/DDBJ whole genome shotgun (WGS) entry which is preliminary data.</text>
</comment>
<keyword evidence="2" id="KW-1185">Reference proteome</keyword>
<sequence>MSPFPEQTKNFAAKVEFLNSTQRCKLLQDHFTEYLYFHFKKDPDWTFEEVKEYRAKAQTAESTFLDLFRGKAPFNNRTELESYMRDAHENDTGTVIIAQLEAWCDELVAAHASSLQSVMMEDDGAFQLNKTLSPFLSSSSSSSKEPCLWPIVFKVR</sequence>
<name>A0A9N8PE52_9PEZI</name>
<proteinExistence type="predicted"/>
<reference evidence="1" key="1">
    <citation type="submission" date="2020-06" db="EMBL/GenBank/DDBJ databases">
        <authorList>
            <person name="Onetto C."/>
        </authorList>
    </citation>
    <scope>NUCLEOTIDE SEQUENCE</scope>
</reference>
<evidence type="ECO:0000313" key="2">
    <source>
        <dbReference type="Proteomes" id="UP000714618"/>
    </source>
</evidence>
<dbReference type="OrthoDB" id="3598281at2759"/>
<dbReference type="AlphaFoldDB" id="A0A9N8PE52"/>